<dbReference type="Gene3D" id="3.40.50.2000">
    <property type="entry name" value="Glycogen Phosphorylase B"/>
    <property type="match status" value="2"/>
</dbReference>
<proteinExistence type="predicted"/>
<dbReference type="AlphaFoldDB" id="A0A2T4KJV4"/>
<name>A0A2T4KJV4_9STAP</name>
<evidence type="ECO:0000259" key="1">
    <source>
        <dbReference type="Pfam" id="PF00534"/>
    </source>
</evidence>
<dbReference type="InterPro" id="IPR028098">
    <property type="entry name" value="Glyco_trans_4-like_N"/>
</dbReference>
<feature type="domain" description="Glycosyltransferase subfamily 4-like N-terminal" evidence="2">
    <location>
        <begin position="18"/>
        <end position="146"/>
    </location>
</feature>
<feature type="domain" description="Glycosyl transferase family 1" evidence="1">
    <location>
        <begin position="194"/>
        <end position="353"/>
    </location>
</feature>
<sequence length="378" mass="42492">MVLANKKIFQLVTVSKSITLMKGQVEYLRDKGLDVHIVSSEGPEQKTYSSDITHAINMEREISLKNDLKSLLKMIKLFQKEKPYIVNSGTPKAGLVGTLAAFITRRPVRIYTVRGLRLETVTGLKYKVLYAMEKLAMFCATDIIAISDSLKDKIVELGLEKKANIKVLGFGSSNGINLEKFQKEINDIPDDLSGIIKDQFVIGYVGRIVKDKGIHEVVEAFKIIQKQHNNVKLLIVGPIEKDDSISQEDFQYLQSNPNIIMTGHVANTVNYYNHMDVLVFPTHREGFGNVSIEAQAVEVPVIVNNVTGAKDTLIDGVTGYLVEKGDYKQIATKVGYLIDNPKIKEKLSKNGRKNVEEKFRNEVVWKHLETIYKNNLPV</sequence>
<protein>
    <submittedName>
        <fullName evidence="3">Glycosyltransferase family 1 protein</fullName>
    </submittedName>
</protein>
<dbReference type="Pfam" id="PF13477">
    <property type="entry name" value="Glyco_trans_4_2"/>
    <property type="match status" value="1"/>
</dbReference>
<dbReference type="PANTHER" id="PTHR45947">
    <property type="entry name" value="SULFOQUINOVOSYL TRANSFERASE SQD2"/>
    <property type="match status" value="1"/>
</dbReference>
<comment type="caution">
    <text evidence="3">The sequence shown here is derived from an EMBL/GenBank/DDBJ whole genome shotgun (WGS) entry which is preliminary data.</text>
</comment>
<organism evidence="3 4">
    <name type="scientific">Staphylococcus devriesei</name>
    <dbReference type="NCBI Taxonomy" id="586733"/>
    <lineage>
        <taxon>Bacteria</taxon>
        <taxon>Bacillati</taxon>
        <taxon>Bacillota</taxon>
        <taxon>Bacilli</taxon>
        <taxon>Bacillales</taxon>
        <taxon>Staphylococcaceae</taxon>
        <taxon>Staphylococcus</taxon>
    </lineage>
</organism>
<dbReference type="Pfam" id="PF00534">
    <property type="entry name" value="Glycos_transf_1"/>
    <property type="match status" value="1"/>
</dbReference>
<dbReference type="CDD" id="cd03808">
    <property type="entry name" value="GT4_CapM-like"/>
    <property type="match status" value="1"/>
</dbReference>
<reference evidence="3 4" key="1">
    <citation type="journal article" date="2016" name="Front. Microbiol.">
        <title>Comprehensive Phylogenetic Analysis of Bovine Non-aureus Staphylococci Species Based on Whole-Genome Sequencing.</title>
        <authorList>
            <person name="Naushad S."/>
            <person name="Barkema H.W."/>
            <person name="Luby C."/>
            <person name="Condas L.A."/>
            <person name="Nobrega D.B."/>
            <person name="Carson D.A."/>
            <person name="De Buck J."/>
        </authorList>
    </citation>
    <scope>NUCLEOTIDE SEQUENCE [LARGE SCALE GENOMIC DNA]</scope>
    <source>
        <strain evidence="3 4">SNUC 761</strain>
    </source>
</reference>
<dbReference type="PANTHER" id="PTHR45947:SF3">
    <property type="entry name" value="SULFOQUINOVOSYL TRANSFERASE SQD2"/>
    <property type="match status" value="1"/>
</dbReference>
<evidence type="ECO:0000259" key="2">
    <source>
        <dbReference type="Pfam" id="PF13477"/>
    </source>
</evidence>
<gene>
    <name evidence="3" type="ORF">BUY44_02090</name>
</gene>
<keyword evidence="3" id="KW-0808">Transferase</keyword>
<evidence type="ECO:0000313" key="3">
    <source>
        <dbReference type="EMBL" id="PTE74332.1"/>
    </source>
</evidence>
<dbReference type="EMBL" id="PYZL01000007">
    <property type="protein sequence ID" value="PTE74332.1"/>
    <property type="molecule type" value="Genomic_DNA"/>
</dbReference>
<dbReference type="InterPro" id="IPR001296">
    <property type="entry name" value="Glyco_trans_1"/>
</dbReference>
<evidence type="ECO:0000313" key="4">
    <source>
        <dbReference type="Proteomes" id="UP000242547"/>
    </source>
</evidence>
<accession>A0A2T4KJV4</accession>
<dbReference type="SUPFAM" id="SSF53756">
    <property type="entry name" value="UDP-Glycosyltransferase/glycogen phosphorylase"/>
    <property type="match status" value="1"/>
</dbReference>
<dbReference type="Proteomes" id="UP000242547">
    <property type="component" value="Unassembled WGS sequence"/>
</dbReference>
<dbReference type="InterPro" id="IPR050194">
    <property type="entry name" value="Glycosyltransferase_grp1"/>
</dbReference>
<dbReference type="GO" id="GO:0016758">
    <property type="term" value="F:hexosyltransferase activity"/>
    <property type="evidence" value="ECO:0007669"/>
    <property type="project" value="TreeGrafter"/>
</dbReference>